<sequence>MRFTTISLVSVAALAVAQPAFAVVTITVTATATEVVAYPPTAAPEDTVFAASWGVFQESGYDYLASCSRTGVCYGKLTDCAGSTTFLQSCGIECHLTATPTTWACPEATA</sequence>
<protein>
    <submittedName>
        <fullName evidence="1">Uncharacterized protein</fullName>
    </submittedName>
</protein>
<evidence type="ECO:0000313" key="1">
    <source>
        <dbReference type="EMBL" id="KAI4868462.1"/>
    </source>
</evidence>
<proteinExistence type="predicted"/>
<accession>A0ACB9Z9Q5</accession>
<keyword evidence="2" id="KW-1185">Reference proteome</keyword>
<comment type="caution">
    <text evidence="1">The sequence shown here is derived from an EMBL/GenBank/DDBJ whole genome shotgun (WGS) entry which is preliminary data.</text>
</comment>
<name>A0ACB9Z9Q5_9PEZI</name>
<dbReference type="Proteomes" id="UP001497700">
    <property type="component" value="Unassembled WGS sequence"/>
</dbReference>
<evidence type="ECO:0000313" key="2">
    <source>
        <dbReference type="Proteomes" id="UP001497700"/>
    </source>
</evidence>
<gene>
    <name evidence="1" type="ORF">F4820DRAFT_445129</name>
</gene>
<reference evidence="1 2" key="1">
    <citation type="journal article" date="2022" name="New Phytol.">
        <title>Ecological generalism drives hyperdiversity of secondary metabolite gene clusters in xylarialean endophytes.</title>
        <authorList>
            <person name="Franco M.E.E."/>
            <person name="Wisecaver J.H."/>
            <person name="Arnold A.E."/>
            <person name="Ju Y.M."/>
            <person name="Slot J.C."/>
            <person name="Ahrendt S."/>
            <person name="Moore L.P."/>
            <person name="Eastman K.E."/>
            <person name="Scott K."/>
            <person name="Konkel Z."/>
            <person name="Mondo S.J."/>
            <person name="Kuo A."/>
            <person name="Hayes R.D."/>
            <person name="Haridas S."/>
            <person name="Andreopoulos B."/>
            <person name="Riley R."/>
            <person name="LaButti K."/>
            <person name="Pangilinan J."/>
            <person name="Lipzen A."/>
            <person name="Amirebrahimi M."/>
            <person name="Yan J."/>
            <person name="Adam C."/>
            <person name="Keymanesh K."/>
            <person name="Ng V."/>
            <person name="Louie K."/>
            <person name="Northen T."/>
            <person name="Drula E."/>
            <person name="Henrissat B."/>
            <person name="Hsieh H.M."/>
            <person name="Youens-Clark K."/>
            <person name="Lutzoni F."/>
            <person name="Miadlikowska J."/>
            <person name="Eastwood D.C."/>
            <person name="Hamelin R.C."/>
            <person name="Grigoriev I.V."/>
            <person name="U'Ren J.M."/>
        </authorList>
    </citation>
    <scope>NUCLEOTIDE SEQUENCE [LARGE SCALE GENOMIC DNA]</scope>
    <source>
        <strain evidence="1 2">CBS 119005</strain>
    </source>
</reference>
<organism evidence="1 2">
    <name type="scientific">Hypoxylon rubiginosum</name>
    <dbReference type="NCBI Taxonomy" id="110542"/>
    <lineage>
        <taxon>Eukaryota</taxon>
        <taxon>Fungi</taxon>
        <taxon>Dikarya</taxon>
        <taxon>Ascomycota</taxon>
        <taxon>Pezizomycotina</taxon>
        <taxon>Sordariomycetes</taxon>
        <taxon>Xylariomycetidae</taxon>
        <taxon>Xylariales</taxon>
        <taxon>Hypoxylaceae</taxon>
        <taxon>Hypoxylon</taxon>
    </lineage>
</organism>
<dbReference type="EMBL" id="MU393438">
    <property type="protein sequence ID" value="KAI4868462.1"/>
    <property type="molecule type" value="Genomic_DNA"/>
</dbReference>